<evidence type="ECO:0000256" key="1">
    <source>
        <dbReference type="SAM" id="MobiDB-lite"/>
    </source>
</evidence>
<accession>A0AAN9SXW2</accession>
<protein>
    <submittedName>
        <fullName evidence="2">Uncharacterized protein</fullName>
    </submittedName>
</protein>
<reference evidence="2 3" key="1">
    <citation type="submission" date="2024-01" db="EMBL/GenBank/DDBJ databases">
        <title>The genomes of 5 underutilized Papilionoideae crops provide insights into root nodulation and disease resistanc.</title>
        <authorList>
            <person name="Jiang F."/>
        </authorList>
    </citation>
    <scope>NUCLEOTIDE SEQUENCE [LARGE SCALE GENOMIC DNA]</scope>
    <source>
        <strain evidence="2">DUOXIRENSHENG_FW03</strain>
        <tissue evidence="2">Leaves</tissue>
    </source>
</reference>
<dbReference type="Proteomes" id="UP001386955">
    <property type="component" value="Unassembled WGS sequence"/>
</dbReference>
<evidence type="ECO:0000313" key="3">
    <source>
        <dbReference type="Proteomes" id="UP001386955"/>
    </source>
</evidence>
<sequence length="144" mass="16500">MHRVVKTIFLYRSIRYQVVKYVGFGHLWLEFAHSSMELGIYNSVNPKACQRKKVRHGSDSIVYEPRDTYLRPVSLKHANAKRLGKWPSRSSLDGISGEPKRQNHPTEARNHRNVACIAPHAIIAPCCASSLSFHISDRRTTSFR</sequence>
<comment type="caution">
    <text evidence="2">The sequence shown here is derived from an EMBL/GenBank/DDBJ whole genome shotgun (WGS) entry which is preliminary data.</text>
</comment>
<proteinExistence type="predicted"/>
<dbReference type="EMBL" id="JAYMYS010000001">
    <property type="protein sequence ID" value="KAK7410511.1"/>
    <property type="molecule type" value="Genomic_DNA"/>
</dbReference>
<feature type="compositionally biased region" description="Basic and acidic residues" evidence="1">
    <location>
        <begin position="98"/>
        <end position="108"/>
    </location>
</feature>
<feature type="region of interest" description="Disordered" evidence="1">
    <location>
        <begin position="86"/>
        <end position="108"/>
    </location>
</feature>
<organism evidence="2 3">
    <name type="scientific">Psophocarpus tetragonolobus</name>
    <name type="common">Winged bean</name>
    <name type="synonym">Dolichos tetragonolobus</name>
    <dbReference type="NCBI Taxonomy" id="3891"/>
    <lineage>
        <taxon>Eukaryota</taxon>
        <taxon>Viridiplantae</taxon>
        <taxon>Streptophyta</taxon>
        <taxon>Embryophyta</taxon>
        <taxon>Tracheophyta</taxon>
        <taxon>Spermatophyta</taxon>
        <taxon>Magnoliopsida</taxon>
        <taxon>eudicotyledons</taxon>
        <taxon>Gunneridae</taxon>
        <taxon>Pentapetalae</taxon>
        <taxon>rosids</taxon>
        <taxon>fabids</taxon>
        <taxon>Fabales</taxon>
        <taxon>Fabaceae</taxon>
        <taxon>Papilionoideae</taxon>
        <taxon>50 kb inversion clade</taxon>
        <taxon>NPAAA clade</taxon>
        <taxon>indigoferoid/millettioid clade</taxon>
        <taxon>Phaseoleae</taxon>
        <taxon>Psophocarpus</taxon>
    </lineage>
</organism>
<keyword evidence="3" id="KW-1185">Reference proteome</keyword>
<name>A0AAN9SXW2_PSOTE</name>
<gene>
    <name evidence="2" type="ORF">VNO78_01339</name>
</gene>
<dbReference type="AlphaFoldDB" id="A0AAN9SXW2"/>
<evidence type="ECO:0000313" key="2">
    <source>
        <dbReference type="EMBL" id="KAK7410511.1"/>
    </source>
</evidence>